<evidence type="ECO:0000256" key="1">
    <source>
        <dbReference type="ARBA" id="ARBA00022450"/>
    </source>
</evidence>
<dbReference type="PANTHER" id="PTHR20863:SF76">
    <property type="entry name" value="CARRIER DOMAIN-CONTAINING PROTEIN"/>
    <property type="match status" value="1"/>
</dbReference>
<feature type="domain" description="Carrier" evidence="6">
    <location>
        <begin position="4"/>
        <end position="79"/>
    </location>
</feature>
<dbReference type="Gene3D" id="1.10.1200.10">
    <property type="entry name" value="ACP-like"/>
    <property type="match status" value="1"/>
</dbReference>
<protein>
    <recommendedName>
        <fullName evidence="3 4">Acyl carrier protein</fullName>
        <shortName evidence="3">ACP</shortName>
    </recommendedName>
</protein>
<dbReference type="HAMAP" id="MF_01217">
    <property type="entry name" value="Acyl_carrier"/>
    <property type="match status" value="1"/>
</dbReference>
<dbReference type="InterPro" id="IPR003231">
    <property type="entry name" value="ACP"/>
</dbReference>
<evidence type="ECO:0000313" key="8">
    <source>
        <dbReference type="Proteomes" id="UP001326613"/>
    </source>
</evidence>
<evidence type="ECO:0000256" key="5">
    <source>
        <dbReference type="RuleBase" id="RU003545"/>
    </source>
</evidence>
<dbReference type="SUPFAM" id="SSF47336">
    <property type="entry name" value="ACP-like"/>
    <property type="match status" value="1"/>
</dbReference>
<dbReference type="Pfam" id="PF00550">
    <property type="entry name" value="PP-binding"/>
    <property type="match status" value="1"/>
</dbReference>
<comment type="PTM">
    <text evidence="3">4'-phosphopantetheine is transferred from CoA to a specific serine of apo-ACP by AcpS. This modification is essential for activity because fatty acids are bound in thioester linkage to the sulfhydryl of the prosthetic group.</text>
</comment>
<sequence length="81" mass="8880">MNDHDIEQKIIKIAAETLKIDISKITSESHFVDDLSADSLDQVELMMAIEAAFNCDIPDEEAGKIATIADAVGYVKQKINS</sequence>
<comment type="pathway">
    <text evidence="3 5">Lipid metabolism; fatty acid biosynthesis.</text>
</comment>
<accession>A0ABZ0UUP6</accession>
<keyword evidence="3" id="KW-0275">Fatty acid biosynthesis</keyword>
<organism evidence="7 8">
    <name type="scientific">Candidatus Trichorickettsia mobilis</name>
    <dbReference type="NCBI Taxonomy" id="1346319"/>
    <lineage>
        <taxon>Bacteria</taxon>
        <taxon>Pseudomonadati</taxon>
        <taxon>Pseudomonadota</taxon>
        <taxon>Alphaproteobacteria</taxon>
        <taxon>Rickettsiales</taxon>
        <taxon>Rickettsiaceae</taxon>
        <taxon>Rickettsieae</taxon>
        <taxon>Candidatus Trichorickettsia</taxon>
    </lineage>
</organism>
<comment type="function">
    <text evidence="3 5">Carrier of the growing fatty acid chain in fatty acid biosynthesis.</text>
</comment>
<keyword evidence="3" id="KW-0963">Cytoplasm</keyword>
<gene>
    <name evidence="3" type="primary">acpP</name>
    <name evidence="7" type="ORF">Trichorick_01132</name>
</gene>
<keyword evidence="3" id="KW-0276">Fatty acid metabolism</keyword>
<feature type="modified residue" description="O-(pantetheine 4'-phosphoryl)serine" evidence="3">
    <location>
        <position position="39"/>
    </location>
</feature>
<dbReference type="InterPro" id="IPR009081">
    <property type="entry name" value="PP-bd_ACP"/>
</dbReference>
<keyword evidence="1 3" id="KW-0596">Phosphopantetheine</keyword>
<dbReference type="Proteomes" id="UP001326613">
    <property type="component" value="Chromosome"/>
</dbReference>
<proteinExistence type="inferred from homology"/>
<evidence type="ECO:0000259" key="6">
    <source>
        <dbReference type="PROSITE" id="PS50075"/>
    </source>
</evidence>
<keyword evidence="2 3" id="KW-0597">Phosphoprotein</keyword>
<comment type="subcellular location">
    <subcellularLocation>
        <location evidence="3">Cytoplasm</location>
    </subcellularLocation>
</comment>
<reference evidence="7 8" key="1">
    <citation type="submission" date="2022-10" db="EMBL/GenBank/DDBJ databases">
        <title>Host association and intracellularity evolved multiple times independently in the Rickettsiales.</title>
        <authorList>
            <person name="Castelli M."/>
            <person name="Nardi T."/>
            <person name="Gammuto L."/>
            <person name="Bellinzona G."/>
            <person name="Sabaneyeva E."/>
            <person name="Potekhin A."/>
            <person name="Serra V."/>
            <person name="Petroni G."/>
            <person name="Sassera D."/>
        </authorList>
    </citation>
    <scope>NUCLEOTIDE SEQUENCE [LARGE SCALE GENOMIC DNA]</scope>
    <source>
        <strain evidence="7 8">Kr 154-4</strain>
    </source>
</reference>
<dbReference type="PANTHER" id="PTHR20863">
    <property type="entry name" value="ACYL CARRIER PROTEIN"/>
    <property type="match status" value="1"/>
</dbReference>
<dbReference type="NCBIfam" id="NF002150">
    <property type="entry name" value="PRK00982.1-4"/>
    <property type="match status" value="1"/>
</dbReference>
<name>A0ABZ0UUP6_9RICK</name>
<dbReference type="NCBIfam" id="NF002148">
    <property type="entry name" value="PRK00982.1-2"/>
    <property type="match status" value="1"/>
</dbReference>
<keyword evidence="3" id="KW-0443">Lipid metabolism</keyword>
<evidence type="ECO:0000256" key="3">
    <source>
        <dbReference type="HAMAP-Rule" id="MF_01217"/>
    </source>
</evidence>
<dbReference type="InterPro" id="IPR036736">
    <property type="entry name" value="ACP-like_sf"/>
</dbReference>
<keyword evidence="8" id="KW-1185">Reference proteome</keyword>
<evidence type="ECO:0000313" key="7">
    <source>
        <dbReference type="EMBL" id="WPY01226.1"/>
    </source>
</evidence>
<dbReference type="NCBIfam" id="TIGR00517">
    <property type="entry name" value="acyl_carrier"/>
    <property type="match status" value="1"/>
</dbReference>
<keyword evidence="3" id="KW-0444">Lipid biosynthesis</keyword>
<evidence type="ECO:0000256" key="4">
    <source>
        <dbReference type="NCBIfam" id="TIGR00517"/>
    </source>
</evidence>
<evidence type="ECO:0000256" key="2">
    <source>
        <dbReference type="ARBA" id="ARBA00022553"/>
    </source>
</evidence>
<dbReference type="EMBL" id="CP112932">
    <property type="protein sequence ID" value="WPY01226.1"/>
    <property type="molecule type" value="Genomic_DNA"/>
</dbReference>
<dbReference type="PROSITE" id="PS50075">
    <property type="entry name" value="CARRIER"/>
    <property type="match status" value="1"/>
</dbReference>
<comment type="PTM">
    <text evidence="5">4'-phosphopantetheine is transferred from CoA to a specific serine of apo-ACP by acpS.</text>
</comment>
<comment type="similarity">
    <text evidence="3">Belongs to the acyl carrier protein (ACP) family.</text>
</comment>